<sequence length="334" mass="38691">MSAASLAKAERRWRMSQEFMKMLATPPTEEQLQQREKEREKFLSETWERFRDNWLYGSIFPFDAVTEIPSMRFTDTDVKGPDYYDYNLAARDTLQIVSVQVKPLDGSRLQWPLDVYGFVAVRDIVDRKRIMVFNRQREDCQSISKQDPYLRLTGPTRGVIINNDNSHLEVVLKKKGLTESEDEYLSKFVTCYSLGCVHPIQYTNKLCTLEVQHYTVRRSVEATVSVRVFQGQWPQGFRGVLNATTDDKNEIPIALLDLNDDDELAVDDDGFIKLSRRVVCVEHDDRLGVSLFENGVGDLGAVWIAAEKSRRATNYMYVKKFDLWLEVIVAWSLF</sequence>
<reference evidence="1" key="2">
    <citation type="submission" date="2025-09" db="UniProtKB">
        <authorList>
            <consortium name="EnsemblPlants"/>
        </authorList>
    </citation>
    <scope>IDENTIFICATION</scope>
</reference>
<proteinExistence type="predicted"/>
<protein>
    <submittedName>
        <fullName evidence="1">Uncharacterized protein</fullName>
    </submittedName>
</protein>
<accession>A0ACD5XL46</accession>
<organism evidence="1 2">
    <name type="scientific">Avena sativa</name>
    <name type="common">Oat</name>
    <dbReference type="NCBI Taxonomy" id="4498"/>
    <lineage>
        <taxon>Eukaryota</taxon>
        <taxon>Viridiplantae</taxon>
        <taxon>Streptophyta</taxon>
        <taxon>Embryophyta</taxon>
        <taxon>Tracheophyta</taxon>
        <taxon>Spermatophyta</taxon>
        <taxon>Magnoliopsida</taxon>
        <taxon>Liliopsida</taxon>
        <taxon>Poales</taxon>
        <taxon>Poaceae</taxon>
        <taxon>BOP clade</taxon>
        <taxon>Pooideae</taxon>
        <taxon>Poodae</taxon>
        <taxon>Poeae</taxon>
        <taxon>Poeae Chloroplast Group 1 (Aveneae type)</taxon>
        <taxon>Aveninae</taxon>
        <taxon>Avena</taxon>
    </lineage>
</organism>
<keyword evidence="2" id="KW-1185">Reference proteome</keyword>
<evidence type="ECO:0000313" key="1">
    <source>
        <dbReference type="EnsemblPlants" id="AVESA.00010b.r2.4DG0790400.1.CDS"/>
    </source>
</evidence>
<dbReference type="Proteomes" id="UP001732700">
    <property type="component" value="Chromosome 4D"/>
</dbReference>
<name>A0ACD5XL46_AVESA</name>
<dbReference type="EnsemblPlants" id="AVESA.00010b.r2.4DG0790400.1">
    <property type="protein sequence ID" value="AVESA.00010b.r2.4DG0790400.1.CDS"/>
    <property type="gene ID" value="AVESA.00010b.r2.4DG0790400"/>
</dbReference>
<evidence type="ECO:0000313" key="2">
    <source>
        <dbReference type="Proteomes" id="UP001732700"/>
    </source>
</evidence>
<reference evidence="1" key="1">
    <citation type="submission" date="2021-05" db="EMBL/GenBank/DDBJ databases">
        <authorList>
            <person name="Scholz U."/>
            <person name="Mascher M."/>
            <person name="Fiebig A."/>
        </authorList>
    </citation>
    <scope>NUCLEOTIDE SEQUENCE [LARGE SCALE GENOMIC DNA]</scope>
</reference>